<proteinExistence type="predicted"/>
<reference evidence="2" key="1">
    <citation type="submission" date="2021-02" db="EMBL/GenBank/DDBJ databases">
        <authorList>
            <person name="Nowell W R."/>
        </authorList>
    </citation>
    <scope>NUCLEOTIDE SEQUENCE</scope>
</reference>
<organism evidence="2 3">
    <name type="scientific">Rotaria sordida</name>
    <dbReference type="NCBI Taxonomy" id="392033"/>
    <lineage>
        <taxon>Eukaryota</taxon>
        <taxon>Metazoa</taxon>
        <taxon>Spiralia</taxon>
        <taxon>Gnathifera</taxon>
        <taxon>Rotifera</taxon>
        <taxon>Eurotatoria</taxon>
        <taxon>Bdelloidea</taxon>
        <taxon>Philodinida</taxon>
        <taxon>Philodinidae</taxon>
        <taxon>Rotaria</taxon>
    </lineage>
</organism>
<comment type="caution">
    <text evidence="2">The sequence shown here is derived from an EMBL/GenBank/DDBJ whole genome shotgun (WGS) entry which is preliminary data.</text>
</comment>
<dbReference type="EMBL" id="CAJOAX010031313">
    <property type="protein sequence ID" value="CAF4246840.1"/>
    <property type="molecule type" value="Genomic_DNA"/>
</dbReference>
<sequence>MVIKKNLIFIHNDNYIFQTNYHLSSIIHMQYDITFDSSYICIWINIYIIFKLATYLKQLTLTSSSLPILTVTVVGIITGTDVFTKTCLSDEQSFNKLFYSSQMLIIGLINGLCDVWNLRICEKKKIMIH</sequence>
<protein>
    <submittedName>
        <fullName evidence="2">Uncharacterized protein</fullName>
    </submittedName>
</protein>
<feature type="transmembrane region" description="Helical" evidence="1">
    <location>
        <begin position="59"/>
        <end position="77"/>
    </location>
</feature>
<evidence type="ECO:0000313" key="3">
    <source>
        <dbReference type="Proteomes" id="UP000663823"/>
    </source>
</evidence>
<name>A0A820EIK2_9BILA</name>
<dbReference type="AlphaFoldDB" id="A0A820EIK2"/>
<keyword evidence="1" id="KW-1133">Transmembrane helix</keyword>
<dbReference type="Proteomes" id="UP000663823">
    <property type="component" value="Unassembled WGS sequence"/>
</dbReference>
<feature type="transmembrane region" description="Helical" evidence="1">
    <location>
        <begin position="97"/>
        <end position="118"/>
    </location>
</feature>
<gene>
    <name evidence="2" type="ORF">OTI717_LOCUS40296</name>
</gene>
<evidence type="ECO:0000256" key="1">
    <source>
        <dbReference type="SAM" id="Phobius"/>
    </source>
</evidence>
<evidence type="ECO:0000313" key="2">
    <source>
        <dbReference type="EMBL" id="CAF4246840.1"/>
    </source>
</evidence>
<keyword evidence="1" id="KW-0812">Transmembrane</keyword>
<keyword evidence="1" id="KW-0472">Membrane</keyword>
<accession>A0A820EIK2</accession>